<keyword evidence="1" id="KW-0472">Membrane</keyword>
<dbReference type="AlphaFoldDB" id="A0A6C0IBA3"/>
<protein>
    <submittedName>
        <fullName evidence="2">Uncharacterized protein</fullName>
    </submittedName>
</protein>
<name>A0A6C0IBA3_9ZZZZ</name>
<reference evidence="2" key="1">
    <citation type="journal article" date="2020" name="Nature">
        <title>Giant virus diversity and host interactions through global metagenomics.</title>
        <authorList>
            <person name="Schulz F."/>
            <person name="Roux S."/>
            <person name="Paez-Espino D."/>
            <person name="Jungbluth S."/>
            <person name="Walsh D.A."/>
            <person name="Denef V.J."/>
            <person name="McMahon K.D."/>
            <person name="Konstantinidis K.T."/>
            <person name="Eloe-Fadrosh E.A."/>
            <person name="Kyrpides N.C."/>
            <person name="Woyke T."/>
        </authorList>
    </citation>
    <scope>NUCLEOTIDE SEQUENCE</scope>
    <source>
        <strain evidence="2">GVMAG-M-3300023184-53</strain>
    </source>
</reference>
<keyword evidence="1" id="KW-1133">Transmembrane helix</keyword>
<feature type="transmembrane region" description="Helical" evidence="1">
    <location>
        <begin position="22"/>
        <end position="44"/>
    </location>
</feature>
<accession>A0A6C0IBA3</accession>
<proteinExistence type="predicted"/>
<organism evidence="2">
    <name type="scientific">viral metagenome</name>
    <dbReference type="NCBI Taxonomy" id="1070528"/>
    <lineage>
        <taxon>unclassified sequences</taxon>
        <taxon>metagenomes</taxon>
        <taxon>organismal metagenomes</taxon>
    </lineage>
</organism>
<evidence type="ECO:0000313" key="2">
    <source>
        <dbReference type="EMBL" id="QHT89293.1"/>
    </source>
</evidence>
<keyword evidence="1" id="KW-0812">Transmembrane</keyword>
<evidence type="ECO:0000256" key="1">
    <source>
        <dbReference type="SAM" id="Phobius"/>
    </source>
</evidence>
<sequence length="78" mass="9169">MEYDNGKVVIVIDFIDWLFEMLGIFIINISFFLLTWVTVANTIIEYTKPDPGRYRIEQAGNSTSGLDFFVRIYFTELF</sequence>
<dbReference type="EMBL" id="MN740138">
    <property type="protein sequence ID" value="QHT89293.1"/>
    <property type="molecule type" value="Genomic_DNA"/>
</dbReference>